<reference evidence="2" key="1">
    <citation type="submission" date="2020-12" db="EMBL/GenBank/DDBJ databases">
        <title>PHA producing bacteria isolated from mangrove.</title>
        <authorList>
            <person name="Zheng W."/>
            <person name="Yu S."/>
            <person name="Huang Y."/>
        </authorList>
    </citation>
    <scope>NUCLEOTIDE SEQUENCE</scope>
    <source>
        <strain evidence="2">GN22-4</strain>
    </source>
</reference>
<dbReference type="Pfam" id="PF12679">
    <property type="entry name" value="ABC2_membrane_2"/>
    <property type="match status" value="1"/>
</dbReference>
<dbReference type="EMBL" id="JAEMWV010000005">
    <property type="protein sequence ID" value="MBN8252307.1"/>
    <property type="molecule type" value="Genomic_DNA"/>
</dbReference>
<dbReference type="PANTHER" id="PTHR37305">
    <property type="entry name" value="INTEGRAL MEMBRANE PROTEIN-RELATED"/>
    <property type="match status" value="1"/>
</dbReference>
<dbReference type="GeneID" id="93682766"/>
<protein>
    <submittedName>
        <fullName evidence="2">ABC transporter permease subunit</fullName>
    </submittedName>
</protein>
<feature type="transmembrane region" description="Helical" evidence="1">
    <location>
        <begin position="119"/>
        <end position="145"/>
    </location>
</feature>
<proteinExistence type="predicted"/>
<gene>
    <name evidence="2" type="ORF">JF537_12080</name>
</gene>
<feature type="transmembrane region" description="Helical" evidence="1">
    <location>
        <begin position="17"/>
        <end position="35"/>
    </location>
</feature>
<keyword evidence="1" id="KW-0812">Transmembrane</keyword>
<name>A0A8I1MHC9_9BACI</name>
<dbReference type="GO" id="GO:0140359">
    <property type="term" value="F:ABC-type transporter activity"/>
    <property type="evidence" value="ECO:0007669"/>
    <property type="project" value="InterPro"/>
</dbReference>
<feature type="transmembrane region" description="Helical" evidence="1">
    <location>
        <begin position="165"/>
        <end position="185"/>
    </location>
</feature>
<dbReference type="Proteomes" id="UP000664578">
    <property type="component" value="Unassembled WGS sequence"/>
</dbReference>
<evidence type="ECO:0000313" key="2">
    <source>
        <dbReference type="EMBL" id="MBN8252307.1"/>
    </source>
</evidence>
<keyword evidence="1" id="KW-1133">Transmembrane helix</keyword>
<organism evidence="2 3">
    <name type="scientific">Priestia flexa</name>
    <dbReference type="NCBI Taxonomy" id="86664"/>
    <lineage>
        <taxon>Bacteria</taxon>
        <taxon>Bacillati</taxon>
        <taxon>Bacillota</taxon>
        <taxon>Bacilli</taxon>
        <taxon>Bacillales</taxon>
        <taxon>Bacillaceae</taxon>
        <taxon>Priestia</taxon>
    </lineage>
</organism>
<feature type="transmembrane region" description="Helical" evidence="1">
    <location>
        <begin position="239"/>
        <end position="261"/>
    </location>
</feature>
<sequence length="268" mass="29738">MNGPLFTTMLRSQSKSIFSYTFGSTFYLLLIIYIYPSISQVEGLNDLIKSMPESLLKTFGIENGLSSLSDFIAGEYYGLLLLVLLSIFCILTSASLVAKLVDNGSMAYLLTTPASRMTVVLTQAIVGVIGLFIIIFITTTCGIIVTKFFTSISDFDVWGFMKMNIVVFLLFFFISSYCFLCSCVCNDSKKAWSIPTAITLLFYGVDLVGKLSEKLESLRYASIFYYFNPIEIGRGNEDIFVTCLLFGIAGVLLYAIGTVLFSKRDLPL</sequence>
<feature type="transmembrane region" description="Helical" evidence="1">
    <location>
        <begin position="76"/>
        <end position="98"/>
    </location>
</feature>
<accession>A0A8I1MHC9</accession>
<dbReference type="PANTHER" id="PTHR37305:SF2">
    <property type="entry name" value="BACITRACIN TRANSPORT PERMEASE PROTEIN BCRB"/>
    <property type="match status" value="1"/>
</dbReference>
<evidence type="ECO:0000313" key="3">
    <source>
        <dbReference type="Proteomes" id="UP000664578"/>
    </source>
</evidence>
<comment type="caution">
    <text evidence="2">The sequence shown here is derived from an EMBL/GenBank/DDBJ whole genome shotgun (WGS) entry which is preliminary data.</text>
</comment>
<evidence type="ECO:0000256" key="1">
    <source>
        <dbReference type="SAM" id="Phobius"/>
    </source>
</evidence>
<dbReference type="RefSeq" id="WP_206782706.1">
    <property type="nucleotide sequence ID" value="NZ_CM125968.1"/>
</dbReference>
<dbReference type="AlphaFoldDB" id="A0A8I1MHC9"/>
<keyword evidence="1" id="KW-0472">Membrane</keyword>
<dbReference type="GO" id="GO:0005886">
    <property type="term" value="C:plasma membrane"/>
    <property type="evidence" value="ECO:0007669"/>
    <property type="project" value="UniProtKB-SubCell"/>
</dbReference>